<dbReference type="AlphaFoldDB" id="A0A0X8X465"/>
<dbReference type="Gene3D" id="3.40.50.2000">
    <property type="entry name" value="Glycogen Phosphorylase B"/>
    <property type="match status" value="2"/>
</dbReference>
<dbReference type="GO" id="GO:0016757">
    <property type="term" value="F:glycosyltransferase activity"/>
    <property type="evidence" value="ECO:0007669"/>
    <property type="project" value="InterPro"/>
</dbReference>
<name>A0A0X8X465_9SPHI</name>
<protein>
    <submittedName>
        <fullName evidence="3">Glycosyl transferases group 1</fullName>
    </submittedName>
</protein>
<dbReference type="InterPro" id="IPR001296">
    <property type="entry name" value="Glyco_trans_1"/>
</dbReference>
<gene>
    <name evidence="3" type="ORF">MgSA37_03556</name>
</gene>
<organism evidence="3 4">
    <name type="scientific">Mucilaginibacter gotjawali</name>
    <dbReference type="NCBI Taxonomy" id="1550579"/>
    <lineage>
        <taxon>Bacteria</taxon>
        <taxon>Pseudomonadati</taxon>
        <taxon>Bacteroidota</taxon>
        <taxon>Sphingobacteriia</taxon>
        <taxon>Sphingobacteriales</taxon>
        <taxon>Sphingobacteriaceae</taxon>
        <taxon>Mucilaginibacter</taxon>
    </lineage>
</organism>
<evidence type="ECO:0000256" key="1">
    <source>
        <dbReference type="ARBA" id="ARBA00022679"/>
    </source>
</evidence>
<keyword evidence="4" id="KW-1185">Reference proteome</keyword>
<dbReference type="KEGG" id="mgot:MgSA37_03556"/>
<dbReference type="PANTHER" id="PTHR46401">
    <property type="entry name" value="GLYCOSYLTRANSFERASE WBBK-RELATED"/>
    <property type="match status" value="1"/>
</dbReference>
<dbReference type="Proteomes" id="UP000218263">
    <property type="component" value="Chromosome"/>
</dbReference>
<dbReference type="PANTHER" id="PTHR46401:SF2">
    <property type="entry name" value="GLYCOSYLTRANSFERASE WBBK-RELATED"/>
    <property type="match status" value="1"/>
</dbReference>
<dbReference type="EMBL" id="AP017313">
    <property type="protein sequence ID" value="BAU55372.1"/>
    <property type="molecule type" value="Genomic_DNA"/>
</dbReference>
<accession>A0A0X8X465</accession>
<keyword evidence="1 3" id="KW-0808">Transferase</keyword>
<evidence type="ECO:0000313" key="4">
    <source>
        <dbReference type="Proteomes" id="UP000218263"/>
    </source>
</evidence>
<evidence type="ECO:0000313" key="3">
    <source>
        <dbReference type="EMBL" id="BAU55372.1"/>
    </source>
</evidence>
<feature type="domain" description="Glycosyl transferase family 1" evidence="2">
    <location>
        <begin position="172"/>
        <end position="319"/>
    </location>
</feature>
<evidence type="ECO:0000259" key="2">
    <source>
        <dbReference type="Pfam" id="PF00534"/>
    </source>
</evidence>
<dbReference type="GO" id="GO:0009103">
    <property type="term" value="P:lipopolysaccharide biosynthetic process"/>
    <property type="evidence" value="ECO:0007669"/>
    <property type="project" value="TreeGrafter"/>
</dbReference>
<reference evidence="3 4" key="1">
    <citation type="submission" date="2015-12" db="EMBL/GenBank/DDBJ databases">
        <title>Genome sequence of Mucilaginibacter gotjawali.</title>
        <authorList>
            <person name="Lee J.S."/>
            <person name="Lee K.C."/>
            <person name="Kim K.K."/>
            <person name="Lee B.W."/>
        </authorList>
    </citation>
    <scope>NUCLEOTIDE SEQUENCE [LARGE SCALE GENOMIC DNA]</scope>
    <source>
        <strain evidence="3 4">SA3-7</strain>
    </source>
</reference>
<sequence length="346" mass="39455">MNTMLETNSLDNKIDVIFFQRKPRPGFNFSMEYIFSDVRNRLAGKISATVKISKYFNDVLPVKLYNIIEAGIKQGKGINHIIGEVHFLNFFMRKNHVILTIHDCNMVERKQGLSRLLIKNLYLCWPVKRAKYITCVSLFTKNQVVKYSKCAESKVLVIPVAVHPIFKPSEKEFNTLKPTILHIGLGYNKNIFRLLDAIEGLSCHLSIVGELSPGHIEALNAKGIDYSNSYNLSQEEIYQKYIDCDIMSFVSTSEGFGMPIIEANCVERVVITSNVSSMPEVAGNAACLVDPFDVASMREGFERLIADHDYRNKLIENGRLNRLRFDGDNIANEYHKLYLKTLSELR</sequence>
<dbReference type="SUPFAM" id="SSF53756">
    <property type="entry name" value="UDP-Glycosyltransferase/glycogen phosphorylase"/>
    <property type="match status" value="1"/>
</dbReference>
<dbReference type="Pfam" id="PF00534">
    <property type="entry name" value="Glycos_transf_1"/>
    <property type="match status" value="1"/>
</dbReference>
<proteinExistence type="predicted"/>